<feature type="compositionally biased region" description="Basic and acidic residues" evidence="1">
    <location>
        <begin position="232"/>
        <end position="255"/>
    </location>
</feature>
<dbReference type="Pfam" id="PF02037">
    <property type="entry name" value="SAP"/>
    <property type="match status" value="1"/>
</dbReference>
<dbReference type="GO" id="GO:0003697">
    <property type="term" value="F:single-stranded DNA binding"/>
    <property type="evidence" value="ECO:0007669"/>
    <property type="project" value="InterPro"/>
</dbReference>
<dbReference type="PANTHER" id="PTHR14134">
    <property type="entry name" value="E3 UBIQUITIN-PROTEIN LIGASE RAD18"/>
    <property type="match status" value="1"/>
</dbReference>
<proteinExistence type="predicted"/>
<dbReference type="Proteomes" id="UP000031443">
    <property type="component" value="Unassembled WGS sequence"/>
</dbReference>
<dbReference type="GO" id="GO:0061630">
    <property type="term" value="F:ubiquitin protein ligase activity"/>
    <property type="evidence" value="ECO:0007669"/>
    <property type="project" value="InterPro"/>
</dbReference>
<dbReference type="eggNOG" id="KOG0287">
    <property type="taxonomic scope" value="Eukaryota"/>
</dbReference>
<dbReference type="GO" id="GO:0097505">
    <property type="term" value="C:Rad6-Rad18 complex"/>
    <property type="evidence" value="ECO:0007669"/>
    <property type="project" value="TreeGrafter"/>
</dbReference>
<reference evidence="4" key="1">
    <citation type="journal article" date="2013" name="Nat. Genet.">
        <title>The draft genomes of soft-shell turtle and green sea turtle yield insights into the development and evolution of the turtle-specific body plan.</title>
        <authorList>
            <person name="Wang Z."/>
            <person name="Pascual-Anaya J."/>
            <person name="Zadissa A."/>
            <person name="Li W."/>
            <person name="Niimura Y."/>
            <person name="Huang Z."/>
            <person name="Li C."/>
            <person name="White S."/>
            <person name="Xiong Z."/>
            <person name="Fang D."/>
            <person name="Wang B."/>
            <person name="Ming Y."/>
            <person name="Chen Y."/>
            <person name="Zheng Y."/>
            <person name="Kuraku S."/>
            <person name="Pignatelli M."/>
            <person name="Herrero J."/>
            <person name="Beal K."/>
            <person name="Nozawa M."/>
            <person name="Li Q."/>
            <person name="Wang J."/>
            <person name="Zhang H."/>
            <person name="Yu L."/>
            <person name="Shigenobu S."/>
            <person name="Wang J."/>
            <person name="Liu J."/>
            <person name="Flicek P."/>
            <person name="Searle S."/>
            <person name="Wang J."/>
            <person name="Kuratani S."/>
            <person name="Yin Y."/>
            <person name="Aken B."/>
            <person name="Zhang G."/>
            <person name="Irie N."/>
        </authorList>
    </citation>
    <scope>NUCLEOTIDE SEQUENCE [LARGE SCALE GENOMIC DNA]</scope>
</reference>
<feature type="compositionally biased region" description="Low complexity" evidence="1">
    <location>
        <begin position="210"/>
        <end position="226"/>
    </location>
</feature>
<evidence type="ECO:0000259" key="2">
    <source>
        <dbReference type="PROSITE" id="PS50800"/>
    </source>
</evidence>
<dbReference type="InterPro" id="IPR003034">
    <property type="entry name" value="SAP_dom"/>
</dbReference>
<dbReference type="SMART" id="SM00513">
    <property type="entry name" value="SAP"/>
    <property type="match status" value="1"/>
</dbReference>
<dbReference type="PANTHER" id="PTHR14134:SF2">
    <property type="entry name" value="E3 UBIQUITIN-PROTEIN LIGASE RAD18"/>
    <property type="match status" value="1"/>
</dbReference>
<gene>
    <name evidence="3" type="ORF">UY3_08425</name>
</gene>
<dbReference type="GO" id="GO:0005634">
    <property type="term" value="C:nucleus"/>
    <property type="evidence" value="ECO:0007669"/>
    <property type="project" value="TreeGrafter"/>
</dbReference>
<sequence>MRRRTASEGKKLKSKNCSGHKRKCLPKVVYNLLSDRDLKKKLKEHGLSSQGTRQQLIKRHQEFVHMHNAQCDSLNPKSVAEIVKELENNEKTRTQLEFNKAGKNSMTFTKDQTEKEMDEIHTYYRNKHKGEFQLLVDQVNNRWKKTGKRKIKSLQEREAPTAEDQAMDTGEQNIKKQCTDQTFVIDQLPKAEIPDSDTSKSYNLAEGSESLSPAFSESSGSARSISWAPGKAPKEKPCKRGSDGYADRDRRESEHIPLLMSDGYTKQRRRGRRVPGTLYIQYALWVNSDHDMV</sequence>
<feature type="domain" description="SAP" evidence="2">
    <location>
        <begin position="30"/>
        <end position="64"/>
    </location>
</feature>
<protein>
    <submittedName>
        <fullName evidence="3">E3 ubiquitin-protein ligase RAD18</fullName>
    </submittedName>
</protein>
<evidence type="ECO:0000313" key="4">
    <source>
        <dbReference type="Proteomes" id="UP000031443"/>
    </source>
</evidence>
<feature type="region of interest" description="Disordered" evidence="1">
    <location>
        <begin position="146"/>
        <end position="174"/>
    </location>
</feature>
<name>M7BQP5_CHEMY</name>
<dbReference type="InterPro" id="IPR039577">
    <property type="entry name" value="Rad18"/>
</dbReference>
<evidence type="ECO:0000313" key="3">
    <source>
        <dbReference type="EMBL" id="EMP34393.1"/>
    </source>
</evidence>
<dbReference type="GO" id="GO:0006301">
    <property type="term" value="P:DNA damage tolerance"/>
    <property type="evidence" value="ECO:0007669"/>
    <property type="project" value="InterPro"/>
</dbReference>
<dbReference type="PROSITE" id="PS50800">
    <property type="entry name" value="SAP"/>
    <property type="match status" value="1"/>
</dbReference>
<feature type="region of interest" description="Disordered" evidence="1">
    <location>
        <begin position="210"/>
        <end position="270"/>
    </location>
</feature>
<dbReference type="STRING" id="8469.M7BQP5"/>
<organism evidence="3 4">
    <name type="scientific">Chelonia mydas</name>
    <name type="common">Green sea-turtle</name>
    <name type="synonym">Chelonia agassizi</name>
    <dbReference type="NCBI Taxonomy" id="8469"/>
    <lineage>
        <taxon>Eukaryota</taxon>
        <taxon>Metazoa</taxon>
        <taxon>Chordata</taxon>
        <taxon>Craniata</taxon>
        <taxon>Vertebrata</taxon>
        <taxon>Euteleostomi</taxon>
        <taxon>Archelosauria</taxon>
        <taxon>Testudinata</taxon>
        <taxon>Testudines</taxon>
        <taxon>Cryptodira</taxon>
        <taxon>Durocryptodira</taxon>
        <taxon>Americhelydia</taxon>
        <taxon>Chelonioidea</taxon>
        <taxon>Cheloniidae</taxon>
        <taxon>Chelonia</taxon>
    </lineage>
</organism>
<evidence type="ECO:0000256" key="1">
    <source>
        <dbReference type="SAM" id="MobiDB-lite"/>
    </source>
</evidence>
<dbReference type="AlphaFoldDB" id="M7BQP5"/>
<dbReference type="EMBL" id="KB532356">
    <property type="protein sequence ID" value="EMP34393.1"/>
    <property type="molecule type" value="Genomic_DNA"/>
</dbReference>
<keyword evidence="4" id="KW-1185">Reference proteome</keyword>
<dbReference type="GO" id="GO:0006513">
    <property type="term" value="P:protein monoubiquitination"/>
    <property type="evidence" value="ECO:0007669"/>
    <property type="project" value="InterPro"/>
</dbReference>
<accession>M7BQP5</accession>